<evidence type="ECO:0000313" key="8">
    <source>
        <dbReference type="EMBL" id="MFB3168587.1"/>
    </source>
</evidence>
<accession>A0ABV4YUQ3</accession>
<keyword evidence="9" id="KW-1185">Reference proteome</keyword>
<evidence type="ECO:0000313" key="9">
    <source>
        <dbReference type="Proteomes" id="UP001241748"/>
    </source>
</evidence>
<comment type="subcellular location">
    <subcellularLocation>
        <location evidence="1">Cell membrane</location>
        <topology evidence="1">Multi-pass membrane protein</topology>
    </subcellularLocation>
</comment>
<reference evidence="8 9" key="1">
    <citation type="submission" date="2024-05" db="EMBL/GenBank/DDBJ databases">
        <authorList>
            <person name="Venkateswaran K."/>
        </authorList>
    </citation>
    <scope>NUCLEOTIDE SEQUENCE [LARGE SCALE GENOMIC DNA]</scope>
    <source>
        <strain evidence="8 9">179-C4-2-HS</strain>
    </source>
</reference>
<gene>
    <name evidence="8" type="ORF">P5G62_015835</name>
</gene>
<keyword evidence="8" id="KW-0418">Kinase</keyword>
<keyword evidence="2" id="KW-1003">Cell membrane</keyword>
<dbReference type="Gene3D" id="6.10.340.10">
    <property type="match status" value="1"/>
</dbReference>
<evidence type="ECO:0000259" key="7">
    <source>
        <dbReference type="PROSITE" id="PS50885"/>
    </source>
</evidence>
<dbReference type="EMBL" id="JAROBZ020000001">
    <property type="protein sequence ID" value="MFB3168587.1"/>
    <property type="molecule type" value="Genomic_DNA"/>
</dbReference>
<keyword evidence="4" id="KW-0808">Transferase</keyword>
<dbReference type="PANTHER" id="PTHR34220:SF7">
    <property type="entry name" value="SENSOR HISTIDINE KINASE YPDA"/>
    <property type="match status" value="1"/>
</dbReference>
<dbReference type="Pfam" id="PF06580">
    <property type="entry name" value="His_kinase"/>
    <property type="match status" value="1"/>
</dbReference>
<protein>
    <submittedName>
        <fullName evidence="8">Histidine kinase</fullName>
    </submittedName>
</protein>
<evidence type="ECO:0000256" key="2">
    <source>
        <dbReference type="ARBA" id="ARBA00022475"/>
    </source>
</evidence>
<feature type="transmembrane region" description="Helical" evidence="6">
    <location>
        <begin position="12"/>
        <end position="37"/>
    </location>
</feature>
<feature type="domain" description="HAMP" evidence="7">
    <location>
        <begin position="286"/>
        <end position="339"/>
    </location>
</feature>
<dbReference type="SUPFAM" id="SSF55874">
    <property type="entry name" value="ATPase domain of HSP90 chaperone/DNA topoisomerase II/histidine kinase"/>
    <property type="match status" value="1"/>
</dbReference>
<proteinExistence type="predicted"/>
<sequence>MKMKNFKSIYNSISFKIIFYIIIILTPLISLLIYNIYQTHESLLKQVEGTHKNMLQSYLTQIDTQLKNSMNYTLDMALFQSDPKILVSEPDDTDVVFAKYRIFTSLSNRLLSTNQIDAYFIYVRNGDYFISATQHGVSSSELNELKRYVLANSELTGSSNNFPKSTWTSTTIDKHNSLINLSYGNGDIIAGAYTSTDRIKNEFTRKNFITAKLLFLPSASLNEVIDKQPKDHVVITSKSSVADILLIEVLSKSVILQSLPFIQKYILLVSIFLALMLPLLILLMNVTIVKPLRKLTKSLGRVRVGDLKYRIDLHRSSNEFEIVNSTFNEMMDTVQNLKINVYEEQIKVQKSQLRNLQLQINPHFLINSLNMVNNLIQNEDSATAKKLILYSVDYFRYMAKADNDFVPLYEEINHIKDYLEIQKIRYKDKFTYSIDVNQLIEDMLIPPMLIQNFVENSIKYAIDMNKVIHLSVKVEYFEVDYYPYAKIVISDSGIGYPTDSLKLINSGKKIIDSLGDHIGIFNSVQRVKILYNGKGSWKFYNDGGAVSELRVPALFDDQLT</sequence>
<name>A0ABV4YUQ3_9BACI</name>
<keyword evidence="3" id="KW-0597">Phosphoprotein</keyword>
<evidence type="ECO:0000256" key="5">
    <source>
        <dbReference type="ARBA" id="ARBA00023136"/>
    </source>
</evidence>
<feature type="transmembrane region" description="Helical" evidence="6">
    <location>
        <begin position="265"/>
        <end position="289"/>
    </location>
</feature>
<keyword evidence="5 6" id="KW-0472">Membrane</keyword>
<comment type="caution">
    <text evidence="8">The sequence shown here is derived from an EMBL/GenBank/DDBJ whole genome shotgun (WGS) entry which is preliminary data.</text>
</comment>
<dbReference type="InterPro" id="IPR010559">
    <property type="entry name" value="Sig_transdc_His_kin_internal"/>
</dbReference>
<dbReference type="Pfam" id="PF00672">
    <property type="entry name" value="HAMP"/>
    <property type="match status" value="1"/>
</dbReference>
<evidence type="ECO:0000256" key="6">
    <source>
        <dbReference type="SAM" id="Phobius"/>
    </source>
</evidence>
<dbReference type="PROSITE" id="PS50885">
    <property type="entry name" value="HAMP"/>
    <property type="match status" value="1"/>
</dbReference>
<evidence type="ECO:0000256" key="4">
    <source>
        <dbReference type="ARBA" id="ARBA00022679"/>
    </source>
</evidence>
<dbReference type="Gene3D" id="3.30.565.10">
    <property type="entry name" value="Histidine kinase-like ATPase, C-terminal domain"/>
    <property type="match status" value="1"/>
</dbReference>
<dbReference type="InterPro" id="IPR036890">
    <property type="entry name" value="HATPase_C_sf"/>
</dbReference>
<dbReference type="GO" id="GO:0016301">
    <property type="term" value="F:kinase activity"/>
    <property type="evidence" value="ECO:0007669"/>
    <property type="project" value="UniProtKB-KW"/>
</dbReference>
<dbReference type="Proteomes" id="UP001241748">
    <property type="component" value="Unassembled WGS sequence"/>
</dbReference>
<dbReference type="CDD" id="cd06225">
    <property type="entry name" value="HAMP"/>
    <property type="match status" value="1"/>
</dbReference>
<evidence type="ECO:0000256" key="1">
    <source>
        <dbReference type="ARBA" id="ARBA00004651"/>
    </source>
</evidence>
<keyword evidence="6" id="KW-1133">Transmembrane helix</keyword>
<keyword evidence="6" id="KW-0812">Transmembrane</keyword>
<organism evidence="8 9">
    <name type="scientific">Neobacillus driksii</name>
    <dbReference type="NCBI Taxonomy" id="3035913"/>
    <lineage>
        <taxon>Bacteria</taxon>
        <taxon>Bacillati</taxon>
        <taxon>Bacillota</taxon>
        <taxon>Bacilli</taxon>
        <taxon>Bacillales</taxon>
        <taxon>Bacillaceae</taxon>
        <taxon>Neobacillus</taxon>
    </lineage>
</organism>
<evidence type="ECO:0000256" key="3">
    <source>
        <dbReference type="ARBA" id="ARBA00022553"/>
    </source>
</evidence>
<dbReference type="InterPro" id="IPR003660">
    <property type="entry name" value="HAMP_dom"/>
</dbReference>
<dbReference type="SMART" id="SM00304">
    <property type="entry name" value="HAMP"/>
    <property type="match status" value="1"/>
</dbReference>
<dbReference type="InterPro" id="IPR050640">
    <property type="entry name" value="Bact_2-comp_sensor_kinase"/>
</dbReference>
<dbReference type="RefSeq" id="WP_306072867.1">
    <property type="nucleotide sequence ID" value="NZ_JAROBZ020000001.1"/>
</dbReference>
<dbReference type="SUPFAM" id="SSF158472">
    <property type="entry name" value="HAMP domain-like"/>
    <property type="match status" value="1"/>
</dbReference>
<dbReference type="PANTHER" id="PTHR34220">
    <property type="entry name" value="SENSOR HISTIDINE KINASE YPDA"/>
    <property type="match status" value="1"/>
</dbReference>